<comment type="similarity">
    <text evidence="1 2">Belongs to the anti-sigma-factor antagonist family.</text>
</comment>
<proteinExistence type="inferred from homology"/>
<dbReference type="InterPro" id="IPR003658">
    <property type="entry name" value="Anti-sigma_ant"/>
</dbReference>
<reference evidence="6" key="1">
    <citation type="journal article" date="2019" name="Int. J. Syst. Evol. Microbiol.">
        <title>The Global Catalogue of Microorganisms (GCM) 10K type strain sequencing project: providing services to taxonomists for standard genome sequencing and annotation.</title>
        <authorList>
            <consortium name="The Broad Institute Genomics Platform"/>
            <consortium name="The Broad Institute Genome Sequencing Center for Infectious Disease"/>
            <person name="Wu L."/>
            <person name="Ma J."/>
        </authorList>
    </citation>
    <scope>NUCLEOTIDE SEQUENCE [LARGE SCALE GENOMIC DNA]</scope>
    <source>
        <strain evidence="6">JCM 16956</strain>
    </source>
</reference>
<name>A0ABP7L735_9ACTN</name>
<dbReference type="NCBIfam" id="TIGR00377">
    <property type="entry name" value="ant_ant_sig"/>
    <property type="match status" value="1"/>
</dbReference>
<dbReference type="Gene3D" id="3.30.750.24">
    <property type="entry name" value="STAS domain"/>
    <property type="match status" value="1"/>
</dbReference>
<gene>
    <name evidence="5" type="ORF">GCM10022244_01370</name>
</gene>
<evidence type="ECO:0000259" key="4">
    <source>
        <dbReference type="PROSITE" id="PS50801"/>
    </source>
</evidence>
<comment type="caution">
    <text evidence="5">The sequence shown here is derived from an EMBL/GenBank/DDBJ whole genome shotgun (WGS) entry which is preliminary data.</text>
</comment>
<dbReference type="EMBL" id="BAABAJ010000001">
    <property type="protein sequence ID" value="GAA3895263.1"/>
    <property type="molecule type" value="Genomic_DNA"/>
</dbReference>
<dbReference type="PROSITE" id="PS50801">
    <property type="entry name" value="STAS"/>
    <property type="match status" value="1"/>
</dbReference>
<dbReference type="CDD" id="cd07043">
    <property type="entry name" value="STAS_anti-anti-sigma_factors"/>
    <property type="match status" value="1"/>
</dbReference>
<sequence length="159" mass="16659">MGSAAVKEPVEHTGPADGDGVEPGRSGVPVEPPTPPDADRFHVEIVGTGPARKEGTVVLAPVGELDYDTVAPFLAALEAHAGAERVVVDCSRLLFCDSTGLNALLRARSRVLPAGGRLDLAGLRPPVDRMFEITGARTVFRVYEDVGEALADARPGNRP</sequence>
<dbReference type="InterPro" id="IPR002645">
    <property type="entry name" value="STAS_dom"/>
</dbReference>
<protein>
    <recommendedName>
        <fullName evidence="2">Anti-sigma factor antagonist</fullName>
    </recommendedName>
</protein>
<evidence type="ECO:0000313" key="5">
    <source>
        <dbReference type="EMBL" id="GAA3895263.1"/>
    </source>
</evidence>
<feature type="region of interest" description="Disordered" evidence="3">
    <location>
        <begin position="1"/>
        <end position="39"/>
    </location>
</feature>
<dbReference type="InterPro" id="IPR036513">
    <property type="entry name" value="STAS_dom_sf"/>
</dbReference>
<evidence type="ECO:0000256" key="2">
    <source>
        <dbReference type="RuleBase" id="RU003749"/>
    </source>
</evidence>
<dbReference type="Proteomes" id="UP001501000">
    <property type="component" value="Unassembled WGS sequence"/>
</dbReference>
<organism evidence="5 6">
    <name type="scientific">Streptomyces gulbargensis</name>
    <dbReference type="NCBI Taxonomy" id="364901"/>
    <lineage>
        <taxon>Bacteria</taxon>
        <taxon>Bacillati</taxon>
        <taxon>Actinomycetota</taxon>
        <taxon>Actinomycetes</taxon>
        <taxon>Kitasatosporales</taxon>
        <taxon>Streptomycetaceae</taxon>
        <taxon>Streptomyces</taxon>
    </lineage>
</organism>
<feature type="domain" description="STAS" evidence="4">
    <location>
        <begin position="54"/>
        <end position="153"/>
    </location>
</feature>
<keyword evidence="6" id="KW-1185">Reference proteome</keyword>
<evidence type="ECO:0000313" key="6">
    <source>
        <dbReference type="Proteomes" id="UP001501000"/>
    </source>
</evidence>
<dbReference type="PANTHER" id="PTHR33495">
    <property type="entry name" value="ANTI-SIGMA FACTOR ANTAGONIST TM_1081-RELATED-RELATED"/>
    <property type="match status" value="1"/>
</dbReference>
<evidence type="ECO:0000256" key="3">
    <source>
        <dbReference type="SAM" id="MobiDB-lite"/>
    </source>
</evidence>
<accession>A0ABP7L735</accession>
<evidence type="ECO:0000256" key="1">
    <source>
        <dbReference type="ARBA" id="ARBA00009013"/>
    </source>
</evidence>
<dbReference type="InterPro" id="IPR058548">
    <property type="entry name" value="MlaB-like_STAS"/>
</dbReference>
<dbReference type="Pfam" id="PF13466">
    <property type="entry name" value="STAS_2"/>
    <property type="match status" value="1"/>
</dbReference>
<dbReference type="PANTHER" id="PTHR33495:SF2">
    <property type="entry name" value="ANTI-SIGMA FACTOR ANTAGONIST TM_1081-RELATED"/>
    <property type="match status" value="1"/>
</dbReference>
<dbReference type="SUPFAM" id="SSF52091">
    <property type="entry name" value="SpoIIaa-like"/>
    <property type="match status" value="1"/>
</dbReference>